<dbReference type="AlphaFoldDB" id="M5RFS9"/>
<keyword evidence="1" id="KW-0472">Membrane</keyword>
<protein>
    <submittedName>
        <fullName evidence="2">Putative membrane protein</fullName>
    </submittedName>
</protein>
<keyword evidence="3" id="KW-1185">Reference proteome</keyword>
<organism evidence="2 3">
    <name type="scientific">Rhodopirellula maiorica SM1</name>
    <dbReference type="NCBI Taxonomy" id="1265738"/>
    <lineage>
        <taxon>Bacteria</taxon>
        <taxon>Pseudomonadati</taxon>
        <taxon>Planctomycetota</taxon>
        <taxon>Planctomycetia</taxon>
        <taxon>Pirellulales</taxon>
        <taxon>Pirellulaceae</taxon>
        <taxon>Novipirellula</taxon>
    </lineage>
</organism>
<dbReference type="PATRIC" id="fig|1265738.3.peg.4865"/>
<comment type="caution">
    <text evidence="2">The sequence shown here is derived from an EMBL/GenBank/DDBJ whole genome shotgun (WGS) entry which is preliminary data.</text>
</comment>
<accession>M5RFS9</accession>
<keyword evidence="1" id="KW-1133">Transmembrane helix</keyword>
<feature type="transmembrane region" description="Helical" evidence="1">
    <location>
        <begin position="67"/>
        <end position="86"/>
    </location>
</feature>
<sequence length="114" mass="11640">MLPLSALLGFICVVLLVLRGKGPMAAASILLFVHAPLMIGIFAAVQGLISSYSIIATSAATPKPSDVAAGFSTALFAPVVALLLMIPSYSAAAIGTFVRAVFVRDESTDAPSSM</sequence>
<reference evidence="2 3" key="1">
    <citation type="journal article" date="2013" name="Mar. Genomics">
        <title>Expression of sulfatases in Rhodopirellula baltica and the diversity of sulfatases in the genus Rhodopirellula.</title>
        <authorList>
            <person name="Wegner C.E."/>
            <person name="Richter-Heitmann T."/>
            <person name="Klindworth A."/>
            <person name="Klockow C."/>
            <person name="Richter M."/>
            <person name="Achstetter T."/>
            <person name="Glockner F.O."/>
            <person name="Harder J."/>
        </authorList>
    </citation>
    <scope>NUCLEOTIDE SEQUENCE [LARGE SCALE GENOMIC DNA]</scope>
    <source>
        <strain evidence="2 3">SM1</strain>
    </source>
</reference>
<gene>
    <name evidence="2" type="ORF">RMSM_04844</name>
</gene>
<dbReference type="Proteomes" id="UP000011991">
    <property type="component" value="Unassembled WGS sequence"/>
</dbReference>
<feature type="transmembrane region" description="Helical" evidence="1">
    <location>
        <begin position="29"/>
        <end position="55"/>
    </location>
</feature>
<proteinExistence type="predicted"/>
<name>M5RFS9_9BACT</name>
<evidence type="ECO:0000313" key="2">
    <source>
        <dbReference type="EMBL" id="EMI18240.1"/>
    </source>
</evidence>
<keyword evidence="1" id="KW-0812">Transmembrane</keyword>
<dbReference type="EMBL" id="ANOG01000689">
    <property type="protein sequence ID" value="EMI18240.1"/>
    <property type="molecule type" value="Genomic_DNA"/>
</dbReference>
<evidence type="ECO:0000313" key="3">
    <source>
        <dbReference type="Proteomes" id="UP000011991"/>
    </source>
</evidence>
<evidence type="ECO:0000256" key="1">
    <source>
        <dbReference type="SAM" id="Phobius"/>
    </source>
</evidence>